<feature type="non-terminal residue" evidence="2">
    <location>
        <position position="92"/>
    </location>
</feature>
<feature type="compositionally biased region" description="Low complexity" evidence="1">
    <location>
        <begin position="14"/>
        <end position="25"/>
    </location>
</feature>
<protein>
    <submittedName>
        <fullName evidence="2">Uncharacterized protein</fullName>
    </submittedName>
</protein>
<evidence type="ECO:0000313" key="2">
    <source>
        <dbReference type="EMBL" id="CAI9605602.1"/>
    </source>
</evidence>
<feature type="compositionally biased region" description="Polar residues" evidence="1">
    <location>
        <begin position="69"/>
        <end position="85"/>
    </location>
</feature>
<accession>A0ABN9GBJ6</accession>
<comment type="caution">
    <text evidence="2">The sequence shown here is derived from an EMBL/GenBank/DDBJ whole genome shotgun (WGS) entry which is preliminary data.</text>
</comment>
<dbReference type="Proteomes" id="UP001162483">
    <property type="component" value="Unassembled WGS sequence"/>
</dbReference>
<reference evidence="2" key="1">
    <citation type="submission" date="2023-05" db="EMBL/GenBank/DDBJ databases">
        <authorList>
            <person name="Stuckert A."/>
        </authorList>
    </citation>
    <scope>NUCLEOTIDE SEQUENCE</scope>
</reference>
<evidence type="ECO:0000256" key="1">
    <source>
        <dbReference type="SAM" id="MobiDB-lite"/>
    </source>
</evidence>
<sequence length="92" mass="10167">RREGSGRPAHRRAACGSRSAACRPPESLPPERREGSGRPAHKSRIKACKEPHVAREPRLADHCHRASVEKSQNSIGKRNPSNLSGLEQLMKE</sequence>
<proteinExistence type="predicted"/>
<keyword evidence="3" id="KW-1185">Reference proteome</keyword>
<gene>
    <name evidence="2" type="ORF">SPARVUS_LOCUS13620311</name>
</gene>
<name>A0ABN9GBJ6_9NEOB</name>
<organism evidence="2 3">
    <name type="scientific">Staurois parvus</name>
    <dbReference type="NCBI Taxonomy" id="386267"/>
    <lineage>
        <taxon>Eukaryota</taxon>
        <taxon>Metazoa</taxon>
        <taxon>Chordata</taxon>
        <taxon>Craniata</taxon>
        <taxon>Vertebrata</taxon>
        <taxon>Euteleostomi</taxon>
        <taxon>Amphibia</taxon>
        <taxon>Batrachia</taxon>
        <taxon>Anura</taxon>
        <taxon>Neobatrachia</taxon>
        <taxon>Ranoidea</taxon>
        <taxon>Ranidae</taxon>
        <taxon>Staurois</taxon>
    </lineage>
</organism>
<evidence type="ECO:0000313" key="3">
    <source>
        <dbReference type="Proteomes" id="UP001162483"/>
    </source>
</evidence>
<dbReference type="EMBL" id="CATNWA010018153">
    <property type="protein sequence ID" value="CAI9605602.1"/>
    <property type="molecule type" value="Genomic_DNA"/>
</dbReference>
<feature type="compositionally biased region" description="Basic and acidic residues" evidence="1">
    <location>
        <begin position="47"/>
        <end position="68"/>
    </location>
</feature>
<feature type="non-terminal residue" evidence="2">
    <location>
        <position position="1"/>
    </location>
</feature>
<feature type="region of interest" description="Disordered" evidence="1">
    <location>
        <begin position="1"/>
        <end position="92"/>
    </location>
</feature>